<dbReference type="InterPro" id="IPR036388">
    <property type="entry name" value="WH-like_DNA-bd_sf"/>
</dbReference>
<dbReference type="eggNOG" id="COG1725">
    <property type="taxonomic scope" value="Bacteria"/>
</dbReference>
<accession>W7QSM7</accession>
<comment type="caution">
    <text evidence="5">The sequence shown here is derived from an EMBL/GenBank/DDBJ whole genome shotgun (WGS) entry which is preliminary data.</text>
</comment>
<dbReference type="GO" id="GO:0003700">
    <property type="term" value="F:DNA-binding transcription factor activity"/>
    <property type="evidence" value="ECO:0007669"/>
    <property type="project" value="InterPro"/>
</dbReference>
<evidence type="ECO:0000259" key="4">
    <source>
        <dbReference type="PROSITE" id="PS50949"/>
    </source>
</evidence>
<organism evidence="5 6">
    <name type="scientific">Catenovulum agarivorans DS-2</name>
    <dbReference type="NCBI Taxonomy" id="1328313"/>
    <lineage>
        <taxon>Bacteria</taxon>
        <taxon>Pseudomonadati</taxon>
        <taxon>Pseudomonadota</taxon>
        <taxon>Gammaproteobacteria</taxon>
        <taxon>Alteromonadales</taxon>
        <taxon>Alteromonadaceae</taxon>
        <taxon>Catenovulum</taxon>
    </lineage>
</organism>
<evidence type="ECO:0000313" key="6">
    <source>
        <dbReference type="Proteomes" id="UP000019276"/>
    </source>
</evidence>
<name>W7QSM7_9ALTE</name>
<dbReference type="Gene3D" id="1.10.10.10">
    <property type="entry name" value="Winged helix-like DNA-binding domain superfamily/Winged helix DNA-binding domain"/>
    <property type="match status" value="1"/>
</dbReference>
<dbReference type="PANTHER" id="PTHR38445">
    <property type="entry name" value="HTH-TYPE TRANSCRIPTIONAL REPRESSOR YTRA"/>
    <property type="match status" value="1"/>
</dbReference>
<dbReference type="PANTHER" id="PTHR38445:SF10">
    <property type="entry name" value="GNTR-FAMILY TRANSCRIPTIONAL REGULATOR"/>
    <property type="match status" value="1"/>
</dbReference>
<dbReference type="EMBL" id="ARZY01000048">
    <property type="protein sequence ID" value="EWH08385.1"/>
    <property type="molecule type" value="Genomic_DNA"/>
</dbReference>
<evidence type="ECO:0000256" key="3">
    <source>
        <dbReference type="ARBA" id="ARBA00023163"/>
    </source>
</evidence>
<evidence type="ECO:0000256" key="1">
    <source>
        <dbReference type="ARBA" id="ARBA00023015"/>
    </source>
</evidence>
<dbReference type="Pfam" id="PF00392">
    <property type="entry name" value="GntR"/>
    <property type="match status" value="1"/>
</dbReference>
<feature type="domain" description="HTH gntR-type" evidence="4">
    <location>
        <begin position="11"/>
        <end position="79"/>
    </location>
</feature>
<evidence type="ECO:0000313" key="5">
    <source>
        <dbReference type="EMBL" id="EWH08385.1"/>
    </source>
</evidence>
<protein>
    <submittedName>
        <fullName evidence="5">Putative transcriptional regulator</fullName>
    </submittedName>
</protein>
<dbReference type="InterPro" id="IPR036390">
    <property type="entry name" value="WH_DNA-bd_sf"/>
</dbReference>
<gene>
    <name evidence="5" type="ORF">DS2_17627</name>
</gene>
<dbReference type="PROSITE" id="PS50949">
    <property type="entry name" value="HTH_GNTR"/>
    <property type="match status" value="1"/>
</dbReference>
<dbReference type="SMART" id="SM00345">
    <property type="entry name" value="HTH_GNTR"/>
    <property type="match status" value="1"/>
</dbReference>
<evidence type="ECO:0000256" key="2">
    <source>
        <dbReference type="ARBA" id="ARBA00023125"/>
    </source>
</evidence>
<dbReference type="GO" id="GO:0003677">
    <property type="term" value="F:DNA binding"/>
    <property type="evidence" value="ECO:0007669"/>
    <property type="project" value="UniProtKB-KW"/>
</dbReference>
<dbReference type="RefSeq" id="WP_235188638.1">
    <property type="nucleotide sequence ID" value="NZ_ARZY01000048.1"/>
</dbReference>
<keyword evidence="3" id="KW-0804">Transcription</keyword>
<dbReference type="InterPro" id="IPR000524">
    <property type="entry name" value="Tscrpt_reg_HTH_GntR"/>
</dbReference>
<dbReference type="Gene3D" id="6.10.250.1220">
    <property type="match status" value="1"/>
</dbReference>
<proteinExistence type="predicted"/>
<keyword evidence="1" id="KW-0805">Transcription regulation</keyword>
<dbReference type="CDD" id="cd07377">
    <property type="entry name" value="WHTH_GntR"/>
    <property type="match status" value="1"/>
</dbReference>
<sequence>MTINKQWQGDAPIYKQLADKLKNAIVEGAFAEGDALPSVRVICSDLNINHITVSKALHELLAAGLIEKRRGLGMFVVEGAIESLKQAQRQQFFQQELPQIWQKIVRLEIESEHVVDWINKQQEGAHD</sequence>
<dbReference type="SUPFAM" id="SSF46785">
    <property type="entry name" value="Winged helix' DNA-binding domain"/>
    <property type="match status" value="1"/>
</dbReference>
<reference evidence="5 6" key="1">
    <citation type="journal article" date="2014" name="Genome Announc.">
        <title>Draft Genome Sequence of the Agar-Degrading Bacterium Catenovulum sp. Strain DS-2, Isolated from Intestines of Haliotis diversicolor.</title>
        <authorList>
            <person name="Shan D."/>
            <person name="Li X."/>
            <person name="Gu Z."/>
            <person name="Wei G."/>
            <person name="Gao Z."/>
            <person name="Shao Z."/>
        </authorList>
    </citation>
    <scope>NUCLEOTIDE SEQUENCE [LARGE SCALE GENOMIC DNA]</scope>
    <source>
        <strain evidence="5 6">DS-2</strain>
    </source>
</reference>
<dbReference type="AlphaFoldDB" id="W7QSM7"/>
<dbReference type="Proteomes" id="UP000019276">
    <property type="component" value="Unassembled WGS sequence"/>
</dbReference>
<dbReference type="STRING" id="1328313.DS2_17627"/>
<keyword evidence="6" id="KW-1185">Reference proteome</keyword>
<dbReference type="PATRIC" id="fig|1328313.3.peg.3605"/>
<keyword evidence="2" id="KW-0238">DNA-binding</keyword>